<dbReference type="OrthoDB" id="9810538at2"/>
<evidence type="ECO:0000256" key="2">
    <source>
        <dbReference type="ARBA" id="ARBA00022649"/>
    </source>
</evidence>
<organism evidence="6 7">
    <name type="scientific">Sulfobacillus thermosulfidooxidans (strain DSM 9293 / VKM B-1269 / AT-1)</name>
    <dbReference type="NCBI Taxonomy" id="929705"/>
    <lineage>
        <taxon>Bacteria</taxon>
        <taxon>Bacillati</taxon>
        <taxon>Bacillota</taxon>
        <taxon>Clostridia</taxon>
        <taxon>Eubacteriales</taxon>
        <taxon>Clostridiales Family XVII. Incertae Sedis</taxon>
        <taxon>Sulfobacillus</taxon>
    </lineage>
</organism>
<dbReference type="GO" id="GO:0016787">
    <property type="term" value="F:hydrolase activity"/>
    <property type="evidence" value="ECO:0007669"/>
    <property type="project" value="UniProtKB-KW"/>
</dbReference>
<dbReference type="GO" id="GO:0004540">
    <property type="term" value="F:RNA nuclease activity"/>
    <property type="evidence" value="ECO:0007669"/>
    <property type="project" value="InterPro"/>
</dbReference>
<protein>
    <submittedName>
        <fullName evidence="6">Uncharacterized conserved protein, contains HEPN domain</fullName>
    </submittedName>
</protein>
<name>A0A1W1WBC9_SULTA</name>
<dbReference type="GO" id="GO:0000166">
    <property type="term" value="F:nucleotide binding"/>
    <property type="evidence" value="ECO:0007669"/>
    <property type="project" value="UniProtKB-KW"/>
</dbReference>
<sequence>MIQFMVDAITTIFYYTADQTLDTFLANRMMRDAVAKNLEVLGESANNLSPALIVQESQIPWSDVIGLRHRLVHHYGGTDWAVVWETIRIDLPPLLDRLIELQTRL</sequence>
<dbReference type="InterPro" id="IPR008201">
    <property type="entry name" value="HepT-like"/>
</dbReference>
<dbReference type="STRING" id="28034.BFX07_04135"/>
<evidence type="ECO:0000256" key="5">
    <source>
        <dbReference type="ARBA" id="ARBA00022801"/>
    </source>
</evidence>
<evidence type="ECO:0000313" key="6">
    <source>
        <dbReference type="EMBL" id="SMC03594.1"/>
    </source>
</evidence>
<keyword evidence="5" id="KW-0378">Hydrolase</keyword>
<gene>
    <name evidence="6" type="ORF">SAMN00768000_1163</name>
</gene>
<dbReference type="GO" id="GO:0110001">
    <property type="term" value="C:toxin-antitoxin complex"/>
    <property type="evidence" value="ECO:0007669"/>
    <property type="project" value="InterPro"/>
</dbReference>
<keyword evidence="2" id="KW-1277">Toxin-antitoxin system</keyword>
<evidence type="ECO:0000256" key="1">
    <source>
        <dbReference type="ARBA" id="ARBA00022553"/>
    </source>
</evidence>
<evidence type="ECO:0000313" key="7">
    <source>
        <dbReference type="Proteomes" id="UP000192660"/>
    </source>
</evidence>
<dbReference type="Pfam" id="PF01934">
    <property type="entry name" value="HepT-like"/>
    <property type="match status" value="1"/>
</dbReference>
<dbReference type="AlphaFoldDB" id="A0A1W1WBC9"/>
<dbReference type="Proteomes" id="UP000192660">
    <property type="component" value="Unassembled WGS sequence"/>
</dbReference>
<keyword evidence="4" id="KW-0547">Nucleotide-binding</keyword>
<reference evidence="7" key="1">
    <citation type="submission" date="2017-04" db="EMBL/GenBank/DDBJ databases">
        <authorList>
            <person name="Varghese N."/>
            <person name="Submissions S."/>
        </authorList>
    </citation>
    <scope>NUCLEOTIDE SEQUENCE [LARGE SCALE GENOMIC DNA]</scope>
    <source>
        <strain evidence="7">DSM 9293</strain>
    </source>
</reference>
<dbReference type="PANTHER" id="PTHR34139">
    <property type="entry name" value="UPF0331 PROTEIN MJ0127"/>
    <property type="match status" value="1"/>
</dbReference>
<dbReference type="PANTHER" id="PTHR34139:SF1">
    <property type="entry name" value="RNASE MJ1380-RELATED"/>
    <property type="match status" value="1"/>
</dbReference>
<keyword evidence="1" id="KW-0597">Phosphoprotein</keyword>
<keyword evidence="3" id="KW-0540">Nuclease</keyword>
<evidence type="ECO:0000256" key="3">
    <source>
        <dbReference type="ARBA" id="ARBA00022722"/>
    </source>
</evidence>
<dbReference type="EMBL" id="FWWY01000001">
    <property type="protein sequence ID" value="SMC03594.1"/>
    <property type="molecule type" value="Genomic_DNA"/>
</dbReference>
<keyword evidence="7" id="KW-1185">Reference proteome</keyword>
<evidence type="ECO:0000256" key="4">
    <source>
        <dbReference type="ARBA" id="ARBA00022741"/>
    </source>
</evidence>
<dbReference type="InterPro" id="IPR051813">
    <property type="entry name" value="HepT_RNase_toxin"/>
</dbReference>
<proteinExistence type="predicted"/>
<accession>A0A1W1WBC9</accession>